<protein>
    <submittedName>
        <fullName evidence="3">Uncharacterized protein</fullName>
    </submittedName>
</protein>
<evidence type="ECO:0000256" key="2">
    <source>
        <dbReference type="SAM" id="Phobius"/>
    </source>
</evidence>
<evidence type="ECO:0000313" key="3">
    <source>
        <dbReference type="EMBL" id="REF95248.1"/>
    </source>
</evidence>
<reference evidence="3 4" key="1">
    <citation type="submission" date="2018-08" db="EMBL/GenBank/DDBJ databases">
        <title>Sequencing the genomes of 1000 actinobacteria strains.</title>
        <authorList>
            <person name="Klenk H.-P."/>
        </authorList>
    </citation>
    <scope>NUCLEOTIDE SEQUENCE [LARGE SCALE GENOMIC DNA]</scope>
    <source>
        <strain evidence="3 4">DSM 44099</strain>
    </source>
</reference>
<gene>
    <name evidence="3" type="ORF">DFJ67_1201</name>
</gene>
<evidence type="ECO:0000256" key="1">
    <source>
        <dbReference type="SAM" id="MobiDB-lite"/>
    </source>
</evidence>
<feature type="transmembrane region" description="Helical" evidence="2">
    <location>
        <begin position="41"/>
        <end position="60"/>
    </location>
</feature>
<keyword evidence="4" id="KW-1185">Reference proteome</keyword>
<sequence>MMIEDKLSGLMHERADRPVDADALLAGALAAGRARKRRRHAAYAVVSAGVAGVVAASLLVNTGGGGPAVVTGDGSGNGPTSWDTVPVLPAVYGELGAAARPDLVGEDPTVLRFAVPWAPLPVQAVGWTSHDGVEQIDVQMMSGDVQVSGRVSMWRGADRGQSDNASVPNKSSTVEIDGHPANLEQEQFDWGPNQWLSWHPAEDVTVEVSLVASGFVGSVDGTSTQATVVGVDELKAFASAVRLDTTTACSAPFRLSVVPSGGQLLNCSGSVMAVGPGHGIRNGSLLFSNGTRLVEVDYRTLTGDPAETAEPATDSPDPIPTAPATTDPTSSGSPGSPNSPSPLVDPTVQPPVPTGVTATEESGRLTSTDQTPVRKLGPGMGAWVAYQPGGETEASAVVAGLVPAGDPDDPTTWPRSPIG</sequence>
<feature type="region of interest" description="Disordered" evidence="1">
    <location>
        <begin position="304"/>
        <end position="377"/>
    </location>
</feature>
<dbReference type="EMBL" id="QUMQ01000001">
    <property type="protein sequence ID" value="REF95248.1"/>
    <property type="molecule type" value="Genomic_DNA"/>
</dbReference>
<organism evidence="3 4">
    <name type="scientific">Asanoa ferruginea</name>
    <dbReference type="NCBI Taxonomy" id="53367"/>
    <lineage>
        <taxon>Bacteria</taxon>
        <taxon>Bacillati</taxon>
        <taxon>Actinomycetota</taxon>
        <taxon>Actinomycetes</taxon>
        <taxon>Micromonosporales</taxon>
        <taxon>Micromonosporaceae</taxon>
        <taxon>Asanoa</taxon>
    </lineage>
</organism>
<accession>A0A3D9ZCV7</accession>
<dbReference type="Proteomes" id="UP000256913">
    <property type="component" value="Unassembled WGS sequence"/>
</dbReference>
<keyword evidence="2" id="KW-1133">Transmembrane helix</keyword>
<keyword evidence="2" id="KW-0472">Membrane</keyword>
<keyword evidence="2" id="KW-0812">Transmembrane</keyword>
<feature type="compositionally biased region" description="Low complexity" evidence="1">
    <location>
        <begin position="311"/>
        <end position="347"/>
    </location>
</feature>
<comment type="caution">
    <text evidence="3">The sequence shown here is derived from an EMBL/GenBank/DDBJ whole genome shotgun (WGS) entry which is preliminary data.</text>
</comment>
<dbReference type="OrthoDB" id="3367156at2"/>
<name>A0A3D9ZCV7_9ACTN</name>
<proteinExistence type="predicted"/>
<dbReference type="AlphaFoldDB" id="A0A3D9ZCV7"/>
<dbReference type="RefSeq" id="WP_116066967.1">
    <property type="nucleotide sequence ID" value="NZ_BONB01000015.1"/>
</dbReference>
<evidence type="ECO:0000313" key="4">
    <source>
        <dbReference type="Proteomes" id="UP000256913"/>
    </source>
</evidence>